<dbReference type="EMBL" id="LN774881">
    <property type="protein sequence ID" value="CEN32091.1"/>
    <property type="molecule type" value="Genomic_DNA"/>
</dbReference>
<keyword evidence="13" id="KW-1185">Reference proteome</keyword>
<evidence type="ECO:0000256" key="2">
    <source>
        <dbReference type="ARBA" id="ARBA00022679"/>
    </source>
</evidence>
<dbReference type="InterPro" id="IPR004568">
    <property type="entry name" value="Ppantetheine-prot_Trfase_dom"/>
</dbReference>
<evidence type="ECO:0000313" key="12">
    <source>
        <dbReference type="EMBL" id="CEN32091.1"/>
    </source>
</evidence>
<reference evidence="13" key="1">
    <citation type="submission" date="2015-01" db="EMBL/GenBank/DDBJ databases">
        <authorList>
            <person name="Manzano-Marin A."/>
            <person name="Manzano-Marin A."/>
        </authorList>
    </citation>
    <scope>NUCLEOTIDE SEQUENCE [LARGE SCALE GENOMIC DNA]</scope>
    <source>
        <strain evidence="13">obscurior</strain>
    </source>
</reference>
<evidence type="ECO:0000256" key="5">
    <source>
        <dbReference type="ARBA" id="ARBA00022842"/>
    </source>
</evidence>
<keyword evidence="7 10" id="KW-0275">Fatty acid biosynthesis</keyword>
<evidence type="ECO:0000256" key="1">
    <source>
        <dbReference type="ARBA" id="ARBA00022516"/>
    </source>
</evidence>
<evidence type="ECO:0000256" key="4">
    <source>
        <dbReference type="ARBA" id="ARBA00022832"/>
    </source>
</evidence>
<name>A0A0H5C552_9ENTR</name>
<keyword evidence="2 10" id="KW-0808">Transferase</keyword>
<dbReference type="InterPro" id="IPR008278">
    <property type="entry name" value="4-PPantetheinyl_Trfase_dom"/>
</dbReference>
<evidence type="ECO:0000259" key="11">
    <source>
        <dbReference type="Pfam" id="PF01648"/>
    </source>
</evidence>
<keyword evidence="5 10" id="KW-0460">Magnesium</keyword>
<proteinExistence type="inferred from homology"/>
<dbReference type="HAMAP" id="MF_00101">
    <property type="entry name" value="AcpS"/>
    <property type="match status" value="1"/>
</dbReference>
<dbReference type="AlphaFoldDB" id="A0A0H5C552"/>
<comment type="subcellular location">
    <subcellularLocation>
        <location evidence="10">Cytoplasm</location>
    </subcellularLocation>
</comment>
<keyword evidence="3 10" id="KW-0479">Metal-binding</keyword>
<dbReference type="GO" id="GO:0006633">
    <property type="term" value="P:fatty acid biosynthetic process"/>
    <property type="evidence" value="ECO:0007669"/>
    <property type="project" value="UniProtKB-UniRule"/>
</dbReference>
<dbReference type="Proteomes" id="UP000242753">
    <property type="component" value="Chromosome I"/>
</dbReference>
<evidence type="ECO:0000256" key="3">
    <source>
        <dbReference type="ARBA" id="ARBA00022723"/>
    </source>
</evidence>
<protein>
    <recommendedName>
        <fullName evidence="10">Holo-[acyl-carrier-protein] synthase</fullName>
        <shortName evidence="10">Holo-ACP synthase</shortName>
        <ecNumber evidence="10">2.7.8.7</ecNumber>
    </recommendedName>
    <alternativeName>
        <fullName evidence="10">4'-phosphopantetheinyl transferase AcpS</fullName>
    </alternativeName>
</protein>
<evidence type="ECO:0000313" key="13">
    <source>
        <dbReference type="Proteomes" id="UP000242753"/>
    </source>
</evidence>
<dbReference type="SUPFAM" id="SSF56214">
    <property type="entry name" value="4'-phosphopantetheinyl transferase"/>
    <property type="match status" value="1"/>
</dbReference>
<dbReference type="Gene3D" id="3.90.470.20">
    <property type="entry name" value="4'-phosphopantetheinyl transferase domain"/>
    <property type="match status" value="1"/>
</dbReference>
<comment type="catalytic activity">
    <reaction evidence="8 10">
        <text>apo-[ACP] + CoA = holo-[ACP] + adenosine 3',5'-bisphosphate + H(+)</text>
        <dbReference type="Rhea" id="RHEA:12068"/>
        <dbReference type="Rhea" id="RHEA-COMP:9685"/>
        <dbReference type="Rhea" id="RHEA-COMP:9690"/>
        <dbReference type="ChEBI" id="CHEBI:15378"/>
        <dbReference type="ChEBI" id="CHEBI:29999"/>
        <dbReference type="ChEBI" id="CHEBI:57287"/>
        <dbReference type="ChEBI" id="CHEBI:58343"/>
        <dbReference type="ChEBI" id="CHEBI:64479"/>
        <dbReference type="EC" id="2.7.8.7"/>
    </reaction>
</comment>
<dbReference type="GO" id="GO:0000287">
    <property type="term" value="F:magnesium ion binding"/>
    <property type="evidence" value="ECO:0007669"/>
    <property type="project" value="UniProtKB-UniRule"/>
</dbReference>
<organism evidence="12 13">
    <name type="scientific">Candidatus Westeberhardia cardiocondylae</name>
    <dbReference type="NCBI Taxonomy" id="1594731"/>
    <lineage>
        <taxon>Bacteria</taxon>
        <taxon>Pseudomonadati</taxon>
        <taxon>Pseudomonadota</taxon>
        <taxon>Gammaproteobacteria</taxon>
        <taxon>Enterobacterales</taxon>
        <taxon>Enterobacteriaceae</taxon>
        <taxon>ant endosymbionts</taxon>
        <taxon>Candidatus Westeberhardia</taxon>
    </lineage>
</organism>
<dbReference type="RefSeq" id="WP_281263990.1">
    <property type="nucleotide sequence ID" value="NZ_LN774881.1"/>
</dbReference>
<comment type="function">
    <text evidence="10">Transfers the 4'-phosphopantetheine moiety from coenzyme A to a Ser of acyl-carrier-protein.</text>
</comment>
<keyword evidence="6 10" id="KW-0443">Lipid metabolism</keyword>
<dbReference type="EC" id="2.7.8.7" evidence="10"/>
<dbReference type="STRING" id="1594731.WEOB_137"/>
<dbReference type="PATRIC" id="fig|1594731.3.peg.125"/>
<dbReference type="FunFam" id="3.90.470.20:FF:000001">
    <property type="entry name" value="Holo-[acyl-carrier-protein] synthase"/>
    <property type="match status" value="1"/>
</dbReference>
<dbReference type="GO" id="GO:0005737">
    <property type="term" value="C:cytoplasm"/>
    <property type="evidence" value="ECO:0007669"/>
    <property type="project" value="UniProtKB-SubCell"/>
</dbReference>
<keyword evidence="10" id="KW-0963">Cytoplasm</keyword>
<keyword evidence="4 10" id="KW-0276">Fatty acid metabolism</keyword>
<evidence type="ECO:0000256" key="8">
    <source>
        <dbReference type="ARBA" id="ARBA00050875"/>
    </source>
</evidence>
<comment type="function">
    <text evidence="9">Transfers the 4'-phosphopantetheine moiety from coenzyme A to the 'Ser-36' of acyl-carrier-protein.</text>
</comment>
<dbReference type="NCBIfam" id="TIGR00556">
    <property type="entry name" value="pantethn_trn"/>
    <property type="match status" value="1"/>
</dbReference>
<dbReference type="KEGG" id="wca:WEOB_137"/>
<dbReference type="InterPro" id="IPR002582">
    <property type="entry name" value="ACPS"/>
</dbReference>
<feature type="binding site" evidence="10">
    <location>
        <position position="58"/>
    </location>
    <ligand>
        <name>Mg(2+)</name>
        <dbReference type="ChEBI" id="CHEBI:18420"/>
    </ligand>
</feature>
<gene>
    <name evidence="10 12" type="primary">acpS</name>
    <name evidence="12" type="ORF">WEOB_137</name>
</gene>
<dbReference type="GO" id="GO:0008897">
    <property type="term" value="F:holo-[acyl-carrier-protein] synthase activity"/>
    <property type="evidence" value="ECO:0007669"/>
    <property type="project" value="UniProtKB-UniRule"/>
</dbReference>
<feature type="domain" description="4'-phosphopantetheinyl transferase" evidence="11">
    <location>
        <begin position="5"/>
        <end position="105"/>
    </location>
</feature>
<sequence>MAIIGIGSDIIEIKHISTIISRVGDKFAKRILSINEWKQYKKNKTKTHFLAKRLAAKEATSKALGTGFRGGLTFSQIEIFNDHLGKPYLHLFFNAKKIAKKLGVVNTHVTLTDERYYSFSVVILEN</sequence>
<dbReference type="NCBIfam" id="TIGR00516">
    <property type="entry name" value="acpS"/>
    <property type="match status" value="1"/>
</dbReference>
<dbReference type="InterPro" id="IPR037143">
    <property type="entry name" value="4-PPantetheinyl_Trfase_dom_sf"/>
</dbReference>
<evidence type="ECO:0000256" key="6">
    <source>
        <dbReference type="ARBA" id="ARBA00023098"/>
    </source>
</evidence>
<evidence type="ECO:0000256" key="10">
    <source>
        <dbReference type="HAMAP-Rule" id="MF_00101"/>
    </source>
</evidence>
<evidence type="ECO:0000256" key="9">
    <source>
        <dbReference type="ARBA" id="ARBA00054726"/>
    </source>
</evidence>
<keyword evidence="1 10" id="KW-0444">Lipid biosynthesis</keyword>
<dbReference type="Pfam" id="PF01648">
    <property type="entry name" value="ACPS"/>
    <property type="match status" value="1"/>
</dbReference>
<comment type="similarity">
    <text evidence="10">Belongs to the P-Pant transferase superfamily. AcpS family.</text>
</comment>
<feature type="binding site" evidence="10">
    <location>
        <position position="9"/>
    </location>
    <ligand>
        <name>Mg(2+)</name>
        <dbReference type="ChEBI" id="CHEBI:18420"/>
    </ligand>
</feature>
<comment type="cofactor">
    <cofactor evidence="10">
        <name>Mg(2+)</name>
        <dbReference type="ChEBI" id="CHEBI:18420"/>
    </cofactor>
</comment>
<accession>A0A0H5C552</accession>
<evidence type="ECO:0000256" key="7">
    <source>
        <dbReference type="ARBA" id="ARBA00023160"/>
    </source>
</evidence>